<name>A0A6M3LEU2_9ZZZZ</name>
<proteinExistence type="predicted"/>
<gene>
    <name evidence="1" type="ORF">MM415B04118_0007</name>
</gene>
<accession>A0A6M3LEU2</accession>
<dbReference type="AlphaFoldDB" id="A0A6M3LEU2"/>
<sequence length="68" mass="7954">MGNPLAEKIKELEEIEGDKTDIIDDIKRFCSDCPDIIDDIKRFCSDCPFKNKLECIKCIFNEWFCFGN</sequence>
<protein>
    <submittedName>
        <fullName evidence="1">Uncharacterized protein</fullName>
    </submittedName>
</protein>
<dbReference type="EMBL" id="MT143177">
    <property type="protein sequence ID" value="QJA93787.1"/>
    <property type="molecule type" value="Genomic_DNA"/>
</dbReference>
<organism evidence="1">
    <name type="scientific">viral metagenome</name>
    <dbReference type="NCBI Taxonomy" id="1070528"/>
    <lineage>
        <taxon>unclassified sequences</taxon>
        <taxon>metagenomes</taxon>
        <taxon>organismal metagenomes</taxon>
    </lineage>
</organism>
<evidence type="ECO:0000313" key="1">
    <source>
        <dbReference type="EMBL" id="QJA93787.1"/>
    </source>
</evidence>
<reference evidence="1" key="1">
    <citation type="submission" date="2020-03" db="EMBL/GenBank/DDBJ databases">
        <title>The deep terrestrial virosphere.</title>
        <authorList>
            <person name="Holmfeldt K."/>
            <person name="Nilsson E."/>
            <person name="Simone D."/>
            <person name="Lopez-Fernandez M."/>
            <person name="Wu X."/>
            <person name="de Brujin I."/>
            <person name="Lundin D."/>
            <person name="Andersson A."/>
            <person name="Bertilsson S."/>
            <person name="Dopson M."/>
        </authorList>
    </citation>
    <scope>NUCLEOTIDE SEQUENCE</scope>
    <source>
        <strain evidence="1">MM415B04118</strain>
    </source>
</reference>